<evidence type="ECO:0000259" key="10">
    <source>
        <dbReference type="Pfam" id="PF00793"/>
    </source>
</evidence>
<dbReference type="Pfam" id="PF00793">
    <property type="entry name" value="DAHP_synth_1"/>
    <property type="match status" value="1"/>
</dbReference>
<comment type="function">
    <text evidence="1 8">Stereospecific condensation of phosphoenolpyruvate (PEP) and D-erythrose-4-phosphate (E4P) giving rise to 3-deoxy-D-arabino-heptulosonate-7-phosphate (DAHP).</text>
</comment>
<protein>
    <recommendedName>
        <fullName evidence="8">Phospho-2-dehydro-3-deoxyheptonate aldolase</fullName>
        <ecNumber evidence="8">2.5.1.54</ecNumber>
    </recommendedName>
</protein>
<dbReference type="InterPro" id="IPR013785">
    <property type="entry name" value="Aldolase_TIM"/>
</dbReference>
<dbReference type="GO" id="GO:0003849">
    <property type="term" value="F:3-deoxy-7-phosphoheptulonate synthase activity"/>
    <property type="evidence" value="ECO:0007669"/>
    <property type="project" value="UniProtKB-EC"/>
</dbReference>
<keyword evidence="6 8" id="KW-0057">Aromatic amino acid biosynthesis</keyword>
<dbReference type="GO" id="GO:0008652">
    <property type="term" value="P:amino acid biosynthetic process"/>
    <property type="evidence" value="ECO:0007669"/>
    <property type="project" value="UniProtKB-KW"/>
</dbReference>
<evidence type="ECO:0000256" key="9">
    <source>
        <dbReference type="SAM" id="MobiDB-lite"/>
    </source>
</evidence>
<organism evidence="11 12">
    <name type="scientific">Rhodococcus qingshengii</name>
    <dbReference type="NCBI Taxonomy" id="334542"/>
    <lineage>
        <taxon>Bacteria</taxon>
        <taxon>Bacillati</taxon>
        <taxon>Actinomycetota</taxon>
        <taxon>Actinomycetes</taxon>
        <taxon>Mycobacteriales</taxon>
        <taxon>Nocardiaceae</taxon>
        <taxon>Rhodococcus</taxon>
        <taxon>Rhodococcus erythropolis group</taxon>
    </lineage>
</organism>
<evidence type="ECO:0000256" key="1">
    <source>
        <dbReference type="ARBA" id="ARBA00003726"/>
    </source>
</evidence>
<dbReference type="SUPFAM" id="SSF51569">
    <property type="entry name" value="Aldolase"/>
    <property type="match status" value="1"/>
</dbReference>
<dbReference type="EMBL" id="JARDXE010000028">
    <property type="protein sequence ID" value="MDE8649532.1"/>
    <property type="molecule type" value="Genomic_DNA"/>
</dbReference>
<dbReference type="RefSeq" id="WP_083745033.1">
    <property type="nucleotide sequence ID" value="NZ_CP077418.1"/>
</dbReference>
<dbReference type="NCBIfam" id="NF009395">
    <property type="entry name" value="PRK12755.1"/>
    <property type="match status" value="1"/>
</dbReference>
<dbReference type="Proteomes" id="UP001217325">
    <property type="component" value="Unassembled WGS sequence"/>
</dbReference>
<evidence type="ECO:0000256" key="6">
    <source>
        <dbReference type="ARBA" id="ARBA00023141"/>
    </source>
</evidence>
<gene>
    <name evidence="11" type="ORF">PXH69_31650</name>
</gene>
<comment type="similarity">
    <text evidence="3 8">Belongs to the class-I DAHP synthase family.</text>
</comment>
<comment type="catalytic activity">
    <reaction evidence="7 8">
        <text>D-erythrose 4-phosphate + phosphoenolpyruvate + H2O = 7-phospho-2-dehydro-3-deoxy-D-arabino-heptonate + phosphate</text>
        <dbReference type="Rhea" id="RHEA:14717"/>
        <dbReference type="ChEBI" id="CHEBI:15377"/>
        <dbReference type="ChEBI" id="CHEBI:16897"/>
        <dbReference type="ChEBI" id="CHEBI:43474"/>
        <dbReference type="ChEBI" id="CHEBI:58394"/>
        <dbReference type="ChEBI" id="CHEBI:58702"/>
        <dbReference type="EC" id="2.5.1.54"/>
    </reaction>
</comment>
<evidence type="ECO:0000256" key="7">
    <source>
        <dbReference type="ARBA" id="ARBA00047508"/>
    </source>
</evidence>
<comment type="pathway">
    <text evidence="2 8">Metabolic intermediate biosynthesis; chorismate biosynthesis; chorismate from D-erythrose 4-phosphate and phosphoenolpyruvate: step 1/7.</text>
</comment>
<evidence type="ECO:0000313" key="12">
    <source>
        <dbReference type="Proteomes" id="UP001217325"/>
    </source>
</evidence>
<evidence type="ECO:0000256" key="3">
    <source>
        <dbReference type="ARBA" id="ARBA00007985"/>
    </source>
</evidence>
<evidence type="ECO:0000256" key="8">
    <source>
        <dbReference type="PIRNR" id="PIRNR001361"/>
    </source>
</evidence>
<feature type="domain" description="DAHP synthetase I/KDSA" evidence="10">
    <location>
        <begin position="54"/>
        <end position="348"/>
    </location>
</feature>
<evidence type="ECO:0000256" key="4">
    <source>
        <dbReference type="ARBA" id="ARBA00022605"/>
    </source>
</evidence>
<dbReference type="PANTHER" id="PTHR21225:SF12">
    <property type="entry name" value="PHOSPHO-2-DEHYDRO-3-DEOXYHEPTONATE ALDOLASE, TYROSINE-INHIBITED"/>
    <property type="match status" value="1"/>
</dbReference>
<evidence type="ECO:0000256" key="5">
    <source>
        <dbReference type="ARBA" id="ARBA00022679"/>
    </source>
</evidence>
<feature type="region of interest" description="Disordered" evidence="9">
    <location>
        <begin position="358"/>
        <end position="398"/>
    </location>
</feature>
<reference evidence="11" key="1">
    <citation type="submission" date="2023-02" db="EMBL/GenBank/DDBJ databases">
        <title>A novel hydrolase synthesized by Rhodococcus erythropolis HQ is responsible for the detoxification of Zearalenone.</title>
        <authorList>
            <person name="Hu J."/>
            <person name="Xu J."/>
        </authorList>
    </citation>
    <scope>NUCLEOTIDE SEQUENCE</scope>
    <source>
        <strain evidence="11">HQ</strain>
    </source>
</reference>
<dbReference type="NCBIfam" id="TIGR00034">
    <property type="entry name" value="aroFGH"/>
    <property type="match status" value="1"/>
</dbReference>
<dbReference type="EC" id="2.5.1.54" evidence="8"/>
<accession>A0AAW6LPF1</accession>
<comment type="caution">
    <text evidence="11">The sequence shown here is derived from an EMBL/GenBank/DDBJ whole genome shotgun (WGS) entry which is preliminary data.</text>
</comment>
<keyword evidence="5 8" id="KW-0808">Transferase</keyword>
<dbReference type="AlphaFoldDB" id="A0AAW6LPF1"/>
<dbReference type="PIRSF" id="PIRSF001361">
    <property type="entry name" value="DAHP_synthase"/>
    <property type="match status" value="1"/>
</dbReference>
<sequence>MTTAASLDSWHPILDDQRTISVSPLRSPAEVRQVNPLTNALADTVRLGRKATVDALNGDHDRLMVIVGPCSVHDPVAALEYARKLAEKAAELGDWLHLVMRVYFEKPRTTLGWKGLINDPHLDGSFDVNTGLGLGRKVLVEITALGLPVACEFLDPITPQYIADLVSYGAIGARTAASQVHRQLSSGLSMPVGIKNGIDGDVQVAVDGVHAAAASHVFPGTDLDGRSALIRTSGNPDCHVILRGGSNGTNYDEASVAEAKARLEKSSLAPRVVVDASHGNSNKDHNRQVDVVDDIATRIAAGERGVVGLMLESFLVAGRQDLTLGKSDKLAYGQSISDACIDWATTETQLDRLAAAVEARRGRQPKSPPTIAAAHSDPTPKLSDKTHSGRSVVDRTSI</sequence>
<keyword evidence="4 8" id="KW-0028">Amino-acid biosynthesis</keyword>
<evidence type="ECO:0000256" key="2">
    <source>
        <dbReference type="ARBA" id="ARBA00004688"/>
    </source>
</evidence>
<dbReference type="GO" id="GO:0009073">
    <property type="term" value="P:aromatic amino acid family biosynthetic process"/>
    <property type="evidence" value="ECO:0007669"/>
    <property type="project" value="UniProtKB-KW"/>
</dbReference>
<evidence type="ECO:0000313" key="11">
    <source>
        <dbReference type="EMBL" id="MDE8649532.1"/>
    </source>
</evidence>
<dbReference type="InterPro" id="IPR006218">
    <property type="entry name" value="DAHP1/KDSA"/>
</dbReference>
<dbReference type="InterPro" id="IPR006219">
    <property type="entry name" value="DAHP_synth_1"/>
</dbReference>
<dbReference type="PANTHER" id="PTHR21225">
    <property type="entry name" value="PHOSPHO-2-DEHYDRO-3-DEOXYHEPTONATE ALDOLASE DAHP SYNTHETASE"/>
    <property type="match status" value="1"/>
</dbReference>
<dbReference type="Gene3D" id="3.20.20.70">
    <property type="entry name" value="Aldolase class I"/>
    <property type="match status" value="1"/>
</dbReference>
<dbReference type="FunFam" id="3.20.20.70:FF:000005">
    <property type="entry name" value="Phospho-2-dehydro-3-deoxyheptonate aldolase"/>
    <property type="match status" value="1"/>
</dbReference>
<proteinExistence type="inferred from homology"/>
<name>A0AAW6LPF1_RHOSG</name>
<dbReference type="GO" id="GO:0005737">
    <property type="term" value="C:cytoplasm"/>
    <property type="evidence" value="ECO:0007669"/>
    <property type="project" value="TreeGrafter"/>
</dbReference>